<dbReference type="AlphaFoldDB" id="A0ABD0J7Q6"/>
<reference evidence="2 3" key="1">
    <citation type="journal article" date="2023" name="Sci. Data">
        <title>Genome assembly of the Korean intertidal mud-creeper Batillaria attramentaria.</title>
        <authorList>
            <person name="Patra A.K."/>
            <person name="Ho P.T."/>
            <person name="Jun S."/>
            <person name="Lee S.J."/>
            <person name="Kim Y."/>
            <person name="Won Y.J."/>
        </authorList>
    </citation>
    <scope>NUCLEOTIDE SEQUENCE [LARGE SCALE GENOMIC DNA]</scope>
    <source>
        <strain evidence="2">Wonlab-2016</strain>
    </source>
</reference>
<keyword evidence="3" id="KW-1185">Reference proteome</keyword>
<dbReference type="Proteomes" id="UP001519460">
    <property type="component" value="Unassembled WGS sequence"/>
</dbReference>
<name>A0ABD0J7Q6_9CAEN</name>
<comment type="caution">
    <text evidence="2">The sequence shown here is derived from an EMBL/GenBank/DDBJ whole genome shotgun (WGS) entry which is preliminary data.</text>
</comment>
<feature type="region of interest" description="Disordered" evidence="1">
    <location>
        <begin position="73"/>
        <end position="98"/>
    </location>
</feature>
<evidence type="ECO:0000313" key="2">
    <source>
        <dbReference type="EMBL" id="KAK7464590.1"/>
    </source>
</evidence>
<organism evidence="2 3">
    <name type="scientific">Batillaria attramentaria</name>
    <dbReference type="NCBI Taxonomy" id="370345"/>
    <lineage>
        <taxon>Eukaryota</taxon>
        <taxon>Metazoa</taxon>
        <taxon>Spiralia</taxon>
        <taxon>Lophotrochozoa</taxon>
        <taxon>Mollusca</taxon>
        <taxon>Gastropoda</taxon>
        <taxon>Caenogastropoda</taxon>
        <taxon>Sorbeoconcha</taxon>
        <taxon>Cerithioidea</taxon>
        <taxon>Batillariidae</taxon>
        <taxon>Batillaria</taxon>
    </lineage>
</organism>
<evidence type="ECO:0000313" key="3">
    <source>
        <dbReference type="Proteomes" id="UP001519460"/>
    </source>
</evidence>
<proteinExistence type="predicted"/>
<evidence type="ECO:0000256" key="1">
    <source>
        <dbReference type="SAM" id="MobiDB-lite"/>
    </source>
</evidence>
<gene>
    <name evidence="2" type="ORF">BaRGS_00037869</name>
</gene>
<protein>
    <submittedName>
        <fullName evidence="2">Uncharacterized protein</fullName>
    </submittedName>
</protein>
<sequence>MCQNAVKLPSGMAATELHPVLRVPVYKEKGEKKTACQSVVSESKFVEEMASVDWPLPLDDAACFLDNTTATPPPLFPRHPHPPARLTPLFPKIISDHN</sequence>
<accession>A0ABD0J7Q6</accession>
<dbReference type="EMBL" id="JACVVK020000584">
    <property type="protein sequence ID" value="KAK7464590.1"/>
    <property type="molecule type" value="Genomic_DNA"/>
</dbReference>